<dbReference type="PRINTS" id="PR00344">
    <property type="entry name" value="BCTRLSENSOR"/>
</dbReference>
<evidence type="ECO:0000256" key="3">
    <source>
        <dbReference type="ARBA" id="ARBA00012438"/>
    </source>
</evidence>
<reference evidence="14" key="1">
    <citation type="submission" date="2021-04" db="EMBL/GenBank/DDBJ databases">
        <title>The genome sequence of Ideonella sp. 4Y11.</title>
        <authorList>
            <person name="Liu Y."/>
        </authorList>
    </citation>
    <scope>NUCLEOTIDE SEQUENCE</scope>
    <source>
        <strain evidence="14">4Y11</strain>
    </source>
</reference>
<dbReference type="Pfam" id="PF02518">
    <property type="entry name" value="HATPase_c"/>
    <property type="match status" value="1"/>
</dbReference>
<evidence type="ECO:0000256" key="9">
    <source>
        <dbReference type="ARBA" id="ARBA00023012"/>
    </source>
</evidence>
<dbReference type="PANTHER" id="PTHR43047">
    <property type="entry name" value="TWO-COMPONENT HISTIDINE PROTEIN KINASE"/>
    <property type="match status" value="1"/>
</dbReference>
<evidence type="ECO:0000259" key="12">
    <source>
        <dbReference type="PROSITE" id="PS50112"/>
    </source>
</evidence>
<evidence type="ECO:0000259" key="11">
    <source>
        <dbReference type="PROSITE" id="PS50109"/>
    </source>
</evidence>
<feature type="domain" description="PAC" evidence="13">
    <location>
        <begin position="193"/>
        <end position="243"/>
    </location>
</feature>
<comment type="catalytic activity">
    <reaction evidence="1">
        <text>ATP + protein L-histidine = ADP + protein N-phospho-L-histidine.</text>
        <dbReference type="EC" id="2.7.13.3"/>
    </reaction>
</comment>
<dbReference type="Pfam" id="PF00512">
    <property type="entry name" value="HisKA"/>
    <property type="match status" value="1"/>
</dbReference>
<evidence type="ECO:0000256" key="1">
    <source>
        <dbReference type="ARBA" id="ARBA00000085"/>
    </source>
</evidence>
<accession>A0A941BKG0</accession>
<keyword evidence="8" id="KW-0067">ATP-binding</keyword>
<keyword evidence="6" id="KW-0547">Nucleotide-binding</keyword>
<evidence type="ECO:0000256" key="6">
    <source>
        <dbReference type="ARBA" id="ARBA00022741"/>
    </source>
</evidence>
<dbReference type="InterPro" id="IPR013656">
    <property type="entry name" value="PAS_4"/>
</dbReference>
<dbReference type="InterPro" id="IPR005467">
    <property type="entry name" value="His_kinase_dom"/>
</dbReference>
<dbReference type="NCBIfam" id="TIGR00229">
    <property type="entry name" value="sensory_box"/>
    <property type="match status" value="2"/>
</dbReference>
<dbReference type="InterPro" id="IPR036890">
    <property type="entry name" value="HATPase_C_sf"/>
</dbReference>
<evidence type="ECO:0000313" key="14">
    <source>
        <dbReference type="EMBL" id="MBQ0959863.1"/>
    </source>
</evidence>
<dbReference type="GO" id="GO:0000155">
    <property type="term" value="F:phosphorelay sensor kinase activity"/>
    <property type="evidence" value="ECO:0007669"/>
    <property type="project" value="InterPro"/>
</dbReference>
<dbReference type="RefSeq" id="WP_210802538.1">
    <property type="nucleotide sequence ID" value="NZ_JAGQDE010000010.1"/>
</dbReference>
<keyword evidence="10" id="KW-0472">Membrane</keyword>
<dbReference type="FunFam" id="1.10.287.130:FF:000038">
    <property type="entry name" value="Sensory transduction histidine kinase"/>
    <property type="match status" value="1"/>
</dbReference>
<dbReference type="InterPro" id="IPR036097">
    <property type="entry name" value="HisK_dim/P_sf"/>
</dbReference>
<dbReference type="PROSITE" id="PS50109">
    <property type="entry name" value="HIS_KIN"/>
    <property type="match status" value="1"/>
</dbReference>
<comment type="subcellular location">
    <subcellularLocation>
        <location evidence="2">Membrane</location>
    </subcellularLocation>
</comment>
<dbReference type="InterPro" id="IPR003661">
    <property type="entry name" value="HisK_dim/P_dom"/>
</dbReference>
<dbReference type="EC" id="2.7.13.3" evidence="3"/>
<dbReference type="PROSITE" id="PS50112">
    <property type="entry name" value="PAS"/>
    <property type="match status" value="2"/>
</dbReference>
<evidence type="ECO:0000259" key="13">
    <source>
        <dbReference type="PROSITE" id="PS50113"/>
    </source>
</evidence>
<evidence type="ECO:0000313" key="15">
    <source>
        <dbReference type="Proteomes" id="UP000678374"/>
    </source>
</evidence>
<feature type="domain" description="Histidine kinase" evidence="11">
    <location>
        <begin position="261"/>
        <end position="479"/>
    </location>
</feature>
<dbReference type="InterPro" id="IPR035965">
    <property type="entry name" value="PAS-like_dom_sf"/>
</dbReference>
<dbReference type="GO" id="GO:0016020">
    <property type="term" value="C:membrane"/>
    <property type="evidence" value="ECO:0007669"/>
    <property type="project" value="UniProtKB-SubCell"/>
</dbReference>
<dbReference type="SUPFAM" id="SSF55874">
    <property type="entry name" value="ATPase domain of HSP90 chaperone/DNA topoisomerase II/histidine kinase"/>
    <property type="match status" value="1"/>
</dbReference>
<dbReference type="CDD" id="cd16922">
    <property type="entry name" value="HATPase_EvgS-ArcB-TorS-like"/>
    <property type="match status" value="1"/>
</dbReference>
<keyword evidence="4" id="KW-0597">Phosphoprotein</keyword>
<evidence type="ECO:0000256" key="5">
    <source>
        <dbReference type="ARBA" id="ARBA00022679"/>
    </source>
</evidence>
<keyword evidence="5" id="KW-0808">Transferase</keyword>
<dbReference type="AlphaFoldDB" id="A0A941BKG0"/>
<comment type="caution">
    <text evidence="14">The sequence shown here is derived from an EMBL/GenBank/DDBJ whole genome shotgun (WGS) entry which is preliminary data.</text>
</comment>
<dbReference type="PROSITE" id="PS50113">
    <property type="entry name" value="PAC"/>
    <property type="match status" value="1"/>
</dbReference>
<evidence type="ECO:0000256" key="7">
    <source>
        <dbReference type="ARBA" id="ARBA00022777"/>
    </source>
</evidence>
<dbReference type="Gene3D" id="1.10.287.130">
    <property type="match status" value="1"/>
</dbReference>
<organism evidence="14 15">
    <name type="scientific">Ideonella aquatica</name>
    <dbReference type="NCBI Taxonomy" id="2824119"/>
    <lineage>
        <taxon>Bacteria</taxon>
        <taxon>Pseudomonadati</taxon>
        <taxon>Pseudomonadota</taxon>
        <taxon>Betaproteobacteria</taxon>
        <taxon>Burkholderiales</taxon>
        <taxon>Sphaerotilaceae</taxon>
        <taxon>Ideonella</taxon>
    </lineage>
</organism>
<evidence type="ECO:0000256" key="8">
    <source>
        <dbReference type="ARBA" id="ARBA00022840"/>
    </source>
</evidence>
<feature type="domain" description="PAS" evidence="12">
    <location>
        <begin position="116"/>
        <end position="160"/>
    </location>
</feature>
<gene>
    <name evidence="14" type="ORF">KAK06_13000</name>
</gene>
<dbReference type="Gene3D" id="3.30.450.20">
    <property type="entry name" value="PAS domain"/>
    <property type="match status" value="2"/>
</dbReference>
<dbReference type="EMBL" id="JAGQDE010000010">
    <property type="protein sequence ID" value="MBQ0959863.1"/>
    <property type="molecule type" value="Genomic_DNA"/>
</dbReference>
<dbReference type="InterPro" id="IPR000700">
    <property type="entry name" value="PAS-assoc_C"/>
</dbReference>
<dbReference type="Proteomes" id="UP000678374">
    <property type="component" value="Unassembled WGS sequence"/>
</dbReference>
<dbReference type="GO" id="GO:0005524">
    <property type="term" value="F:ATP binding"/>
    <property type="evidence" value="ECO:0007669"/>
    <property type="project" value="UniProtKB-KW"/>
</dbReference>
<evidence type="ECO:0000256" key="2">
    <source>
        <dbReference type="ARBA" id="ARBA00004370"/>
    </source>
</evidence>
<keyword evidence="7" id="KW-0418">Kinase</keyword>
<dbReference type="InterPro" id="IPR004358">
    <property type="entry name" value="Sig_transdc_His_kin-like_C"/>
</dbReference>
<dbReference type="SMART" id="SM00388">
    <property type="entry name" value="HisKA"/>
    <property type="match status" value="1"/>
</dbReference>
<dbReference type="CDD" id="cd00130">
    <property type="entry name" value="PAS"/>
    <property type="match status" value="2"/>
</dbReference>
<dbReference type="SUPFAM" id="SSF47384">
    <property type="entry name" value="Homodimeric domain of signal transducing histidine kinase"/>
    <property type="match status" value="1"/>
</dbReference>
<dbReference type="Pfam" id="PF08448">
    <property type="entry name" value="PAS_4"/>
    <property type="match status" value="2"/>
</dbReference>
<dbReference type="SMART" id="SM00091">
    <property type="entry name" value="PAS"/>
    <property type="match status" value="2"/>
</dbReference>
<evidence type="ECO:0000256" key="10">
    <source>
        <dbReference type="ARBA" id="ARBA00023136"/>
    </source>
</evidence>
<dbReference type="Gene3D" id="3.30.565.10">
    <property type="entry name" value="Histidine kinase-like ATPase, C-terminal domain"/>
    <property type="match status" value="1"/>
</dbReference>
<protein>
    <recommendedName>
        <fullName evidence="3">histidine kinase</fullName>
        <ecNumber evidence="3">2.7.13.3</ecNumber>
    </recommendedName>
</protein>
<dbReference type="InterPro" id="IPR003594">
    <property type="entry name" value="HATPase_dom"/>
</dbReference>
<evidence type="ECO:0000256" key="4">
    <source>
        <dbReference type="ARBA" id="ARBA00022553"/>
    </source>
</evidence>
<sequence length="487" mass="52892">MDPSFSADTIVDRTPHALVAVDASGSVRFWNAGAEALYGHPRHEALGRHWADLFGEPPPGGLAATVEVVRRCRDGALIYVESCQRPLPDPCGEPAGCLCSDVDVTPWRVRREADLVEALYGRLLESMPDAIIVTDRIGRIILANGQAQRMFGRQRTSLLGDVIESLMPARSRGTHVGQRDAYLASPRTRAMGQGLSLQGLRASGEEFPVEISLSPLDSDLGPLAMAAIRDVSDRHRVERALQEKNVELERASRAKDRFLATMSHELRTPLNAILGFTGLLLMRLSGPLNAEQERQLGLVNTSGKHLLSLINDLLDLAKIDSGRVEIQREPVDCRALIEDVIETLRQAADAKGLRLLLQPTPDLDATLHTDRRALQQVLINLVNNAIKFTDTGSVELCVTRESGWLALCVTDTGRGISEEDQARLFQPFVQVGGRSGLVEGTGLGLHLSLRLAELLGGRLVMSSTPQAGSRFTLSLPLPLHNGDAPGS</sequence>
<dbReference type="SUPFAM" id="SSF55785">
    <property type="entry name" value="PYP-like sensor domain (PAS domain)"/>
    <property type="match status" value="2"/>
</dbReference>
<name>A0A941BKG0_9BURK</name>
<dbReference type="CDD" id="cd00082">
    <property type="entry name" value="HisKA"/>
    <property type="match status" value="1"/>
</dbReference>
<keyword evidence="15" id="KW-1185">Reference proteome</keyword>
<dbReference type="InterPro" id="IPR000014">
    <property type="entry name" value="PAS"/>
</dbReference>
<keyword evidence="9" id="KW-0902">Two-component regulatory system</keyword>
<feature type="domain" description="PAS" evidence="12">
    <location>
        <begin position="10"/>
        <end position="48"/>
    </location>
</feature>
<dbReference type="SMART" id="SM00387">
    <property type="entry name" value="HATPase_c"/>
    <property type="match status" value="1"/>
</dbReference>
<proteinExistence type="predicted"/>